<gene>
    <name evidence="1" type="ORF">AN640_01585</name>
</gene>
<sequence>MATIKDVAKHAGVSIATVSRVLNQSEKVRTETVNKVLYAIKELGYTPSALGRQLRTSCTKNILVIVPSISNGFYSAIIEGIKSKATKDGYNIVVGITNDDDIIEQEYIQFLDTKVVDGLIFLSPRRNRKYLKNYLDVYPIVQCNEYGLENAITTIAINNFKAAYDATKYLIDIGNKSIAFVGGEGDYTSVIQRKQGFEKALEEANLEVPKEYFQKTLFNFEGGKLACKYLLELTPAPTAIFAAADIIAIGAIKQIQNIGKQVGKDIDVIGFDDTLIAKIYSPSVTTVSQPRYEIGVIACEMLLLKINNIKIANESSASTSKKTLGYQDIIVPHKLEIRESTKKKEN</sequence>
<keyword evidence="2" id="KW-1185">Reference proteome</keyword>
<protein>
    <submittedName>
        <fullName evidence="1">Uncharacterized protein</fullName>
    </submittedName>
</protein>
<organism evidence="1 2">
    <name type="scientific">Candidatus Epulonipiscium fishelsonii</name>
    <dbReference type="NCBI Taxonomy" id="77094"/>
    <lineage>
        <taxon>Bacteria</taxon>
        <taxon>Bacillati</taxon>
        <taxon>Bacillota</taxon>
        <taxon>Clostridia</taxon>
        <taxon>Lachnospirales</taxon>
        <taxon>Lachnospiraceae</taxon>
        <taxon>Candidatus Epulonipiscium</taxon>
    </lineage>
</organism>
<name>A0ACC8XBA0_9FIRM</name>
<proteinExistence type="predicted"/>
<reference evidence="1" key="1">
    <citation type="submission" date="2016-08" db="EMBL/GenBank/DDBJ databases">
        <authorList>
            <person name="Ngugi D.K."/>
            <person name="Miyake S."/>
            <person name="Stingl U."/>
        </authorList>
    </citation>
    <scope>NUCLEOTIDE SEQUENCE</scope>
    <source>
        <strain evidence="1">SCG-D08WGA-EpuloA1</strain>
    </source>
</reference>
<evidence type="ECO:0000313" key="1">
    <source>
        <dbReference type="EMBL" id="ONI39766.1"/>
    </source>
</evidence>
<comment type="caution">
    <text evidence="1">The sequence shown here is derived from an EMBL/GenBank/DDBJ whole genome shotgun (WGS) entry which is preliminary data.</text>
</comment>
<evidence type="ECO:0000313" key="2">
    <source>
        <dbReference type="Proteomes" id="UP000188637"/>
    </source>
</evidence>
<dbReference type="Proteomes" id="UP000188637">
    <property type="component" value="Unassembled WGS sequence"/>
</dbReference>
<accession>A0ACC8XBA0</accession>
<dbReference type="EMBL" id="LJHD01000252">
    <property type="protein sequence ID" value="ONI39766.1"/>
    <property type="molecule type" value="Genomic_DNA"/>
</dbReference>